<proteinExistence type="predicted"/>
<dbReference type="PROSITE" id="PS51257">
    <property type="entry name" value="PROKAR_LIPOPROTEIN"/>
    <property type="match status" value="1"/>
</dbReference>
<reference evidence="1" key="1">
    <citation type="submission" date="2024-05" db="EMBL/GenBank/DDBJ databases">
        <title>Planctomycetes of the genus Singulisphaera possess chitinolytic capabilities.</title>
        <authorList>
            <person name="Ivanova A."/>
        </authorList>
    </citation>
    <scope>NUCLEOTIDE SEQUENCE</scope>
    <source>
        <strain evidence="1">Ch08T</strain>
    </source>
</reference>
<dbReference type="RefSeq" id="WP_406696619.1">
    <property type="nucleotide sequence ID" value="NZ_CP155447.1"/>
</dbReference>
<dbReference type="EMBL" id="CP155447">
    <property type="protein sequence ID" value="XBH03877.1"/>
    <property type="molecule type" value="Genomic_DNA"/>
</dbReference>
<sequence length="245" mass="26105">MVLRLILVSLVAGLGCDMPTRHELDTMAQSAQQWVNTRLADWDFQTTSDDESYVLIADPAQTTLPPAAPAPAPVSDNDFAGVLAENVALFAQDELASSTREMDQFVKNGDQLATVDSSKSLAIDLPTAPADMVIDESIPTDITEIAFEGWNQESTESHPGEVVSSTPAHQLDLAFDGVIEETITSFAVDAATLAASTPSPDNDSFETDVRGKAENRLTNAVRLTREAVVAWASLLHGPAVVTIAP</sequence>
<name>A0AAU7CED9_9BACT</name>
<gene>
    <name evidence="1" type="ORF">V5E97_37105</name>
</gene>
<dbReference type="AlphaFoldDB" id="A0AAU7CED9"/>
<evidence type="ECO:0000313" key="1">
    <source>
        <dbReference type="EMBL" id="XBH03877.1"/>
    </source>
</evidence>
<accession>A0AAU7CED9</accession>
<protein>
    <submittedName>
        <fullName evidence="1">Uncharacterized protein</fullName>
    </submittedName>
</protein>
<organism evidence="1">
    <name type="scientific">Singulisphaera sp. Ch08</name>
    <dbReference type="NCBI Taxonomy" id="3120278"/>
    <lineage>
        <taxon>Bacteria</taxon>
        <taxon>Pseudomonadati</taxon>
        <taxon>Planctomycetota</taxon>
        <taxon>Planctomycetia</taxon>
        <taxon>Isosphaerales</taxon>
        <taxon>Isosphaeraceae</taxon>
        <taxon>Singulisphaera</taxon>
    </lineage>
</organism>